<dbReference type="PANTHER" id="PTHR43046">
    <property type="entry name" value="GDP-MANNOSE MANNOSYL HYDROLASE"/>
    <property type="match status" value="1"/>
</dbReference>
<gene>
    <name evidence="4" type="ORF">SAMN05443432_11262</name>
</gene>
<keyword evidence="2" id="KW-0378">Hydrolase</keyword>
<evidence type="ECO:0000256" key="2">
    <source>
        <dbReference type="ARBA" id="ARBA00022801"/>
    </source>
</evidence>
<dbReference type="AlphaFoldDB" id="A0A1M7KYB4"/>
<dbReference type="RefSeq" id="WP_149780812.1">
    <property type="nucleotide sequence ID" value="NZ_FRCB01000012.1"/>
</dbReference>
<dbReference type="Gene3D" id="3.90.79.10">
    <property type="entry name" value="Nucleoside Triphosphate Pyrophosphohydrolase"/>
    <property type="match status" value="1"/>
</dbReference>
<dbReference type="Pfam" id="PF00293">
    <property type="entry name" value="NUDIX"/>
    <property type="match status" value="1"/>
</dbReference>
<dbReference type="EMBL" id="FRCB01000012">
    <property type="protein sequence ID" value="SHM70263.1"/>
    <property type="molecule type" value="Genomic_DNA"/>
</dbReference>
<evidence type="ECO:0000313" key="4">
    <source>
        <dbReference type="EMBL" id="SHM70263.1"/>
    </source>
</evidence>
<dbReference type="PANTHER" id="PTHR43046:SF14">
    <property type="entry name" value="MUTT_NUDIX FAMILY PROTEIN"/>
    <property type="match status" value="1"/>
</dbReference>
<reference evidence="4 5" key="1">
    <citation type="submission" date="2016-11" db="EMBL/GenBank/DDBJ databases">
        <authorList>
            <person name="Varghese N."/>
            <person name="Submissions S."/>
        </authorList>
    </citation>
    <scope>NUCLEOTIDE SEQUENCE [LARGE SCALE GENOMIC DNA]</scope>
    <source>
        <strain evidence="4 5">DSM 28249</strain>
    </source>
</reference>
<organism evidence="4 5">
    <name type="scientific">Roseovarius litoreus</name>
    <dbReference type="NCBI Taxonomy" id="1155722"/>
    <lineage>
        <taxon>Bacteria</taxon>
        <taxon>Pseudomonadati</taxon>
        <taxon>Pseudomonadota</taxon>
        <taxon>Alphaproteobacteria</taxon>
        <taxon>Rhodobacterales</taxon>
        <taxon>Roseobacteraceae</taxon>
        <taxon>Roseovarius</taxon>
    </lineage>
</organism>
<comment type="cofactor">
    <cofactor evidence="1">
        <name>Mg(2+)</name>
        <dbReference type="ChEBI" id="CHEBI:18420"/>
    </cofactor>
</comment>
<sequence length="162" mass="17954">MKASPDKKRSIVGMLISRLLHSYFVLTRGLTLGVRAIVQSDDGKFLLVSHTYTPGWYFPGGGVGKGQTAEDALRIELQQETGLRLRGTPELLGVFHNSSISSRDHVLVYRCQVDGKMPQKPPSMEIAEYGFFDLNALPEGTDAGTERRMREIVEGADQSEAW</sequence>
<name>A0A1M7KYB4_9RHOB</name>
<dbReference type="InterPro" id="IPR000086">
    <property type="entry name" value="NUDIX_hydrolase_dom"/>
</dbReference>
<dbReference type="InterPro" id="IPR015797">
    <property type="entry name" value="NUDIX_hydrolase-like_dom_sf"/>
</dbReference>
<dbReference type="Proteomes" id="UP000322545">
    <property type="component" value="Unassembled WGS sequence"/>
</dbReference>
<dbReference type="PROSITE" id="PS51462">
    <property type="entry name" value="NUDIX"/>
    <property type="match status" value="1"/>
</dbReference>
<proteinExistence type="predicted"/>
<dbReference type="SUPFAM" id="SSF55811">
    <property type="entry name" value="Nudix"/>
    <property type="match status" value="1"/>
</dbReference>
<feature type="domain" description="Nudix hydrolase" evidence="3">
    <location>
        <begin position="27"/>
        <end position="154"/>
    </location>
</feature>
<evidence type="ECO:0000259" key="3">
    <source>
        <dbReference type="PROSITE" id="PS51462"/>
    </source>
</evidence>
<evidence type="ECO:0000313" key="5">
    <source>
        <dbReference type="Proteomes" id="UP000322545"/>
    </source>
</evidence>
<accession>A0A1M7KYB4</accession>
<protein>
    <submittedName>
        <fullName evidence="4">ADP-ribose pyrophosphatase YjhB, NUDIX family</fullName>
    </submittedName>
</protein>
<evidence type="ECO:0000256" key="1">
    <source>
        <dbReference type="ARBA" id="ARBA00001946"/>
    </source>
</evidence>
<keyword evidence="5" id="KW-1185">Reference proteome</keyword>
<dbReference type="GO" id="GO:0016787">
    <property type="term" value="F:hydrolase activity"/>
    <property type="evidence" value="ECO:0007669"/>
    <property type="project" value="UniProtKB-KW"/>
</dbReference>